<comment type="caution">
    <text evidence="2">The sequence shown here is derived from an EMBL/GenBank/DDBJ whole genome shotgun (WGS) entry which is preliminary data.</text>
</comment>
<feature type="region of interest" description="Disordered" evidence="1">
    <location>
        <begin position="1"/>
        <end position="47"/>
    </location>
</feature>
<organism evidence="2 3">
    <name type="scientific">Phialemonium thermophilum</name>
    <dbReference type="NCBI Taxonomy" id="223376"/>
    <lineage>
        <taxon>Eukaryota</taxon>
        <taxon>Fungi</taxon>
        <taxon>Dikarya</taxon>
        <taxon>Ascomycota</taxon>
        <taxon>Pezizomycotina</taxon>
        <taxon>Sordariomycetes</taxon>
        <taxon>Sordariomycetidae</taxon>
        <taxon>Cephalothecales</taxon>
        <taxon>Cephalothecaceae</taxon>
        <taxon>Phialemonium</taxon>
    </lineage>
</organism>
<accession>A0ABR3VUZ3</accession>
<proteinExistence type="predicted"/>
<name>A0ABR3VUZ3_9PEZI</name>
<dbReference type="EMBL" id="JAZHXJ010001090">
    <property type="protein sequence ID" value="KAL1845584.1"/>
    <property type="molecule type" value="Genomic_DNA"/>
</dbReference>
<keyword evidence="3" id="KW-1185">Reference proteome</keyword>
<feature type="compositionally biased region" description="Polar residues" evidence="1">
    <location>
        <begin position="1"/>
        <end position="10"/>
    </location>
</feature>
<gene>
    <name evidence="2" type="ORF">VTK73DRAFT_485</name>
</gene>
<dbReference type="Proteomes" id="UP001586593">
    <property type="component" value="Unassembled WGS sequence"/>
</dbReference>
<evidence type="ECO:0000313" key="2">
    <source>
        <dbReference type="EMBL" id="KAL1845584.1"/>
    </source>
</evidence>
<evidence type="ECO:0000256" key="1">
    <source>
        <dbReference type="SAM" id="MobiDB-lite"/>
    </source>
</evidence>
<reference evidence="2 3" key="1">
    <citation type="journal article" date="2024" name="Commun. Biol.">
        <title>Comparative genomic analysis of thermophilic fungi reveals convergent evolutionary adaptations and gene losses.</title>
        <authorList>
            <person name="Steindorff A.S."/>
            <person name="Aguilar-Pontes M.V."/>
            <person name="Robinson A.J."/>
            <person name="Andreopoulos B."/>
            <person name="LaButti K."/>
            <person name="Kuo A."/>
            <person name="Mondo S."/>
            <person name="Riley R."/>
            <person name="Otillar R."/>
            <person name="Haridas S."/>
            <person name="Lipzen A."/>
            <person name="Grimwood J."/>
            <person name="Schmutz J."/>
            <person name="Clum A."/>
            <person name="Reid I.D."/>
            <person name="Moisan M.C."/>
            <person name="Butler G."/>
            <person name="Nguyen T.T.M."/>
            <person name="Dewar K."/>
            <person name="Conant G."/>
            <person name="Drula E."/>
            <person name="Henrissat B."/>
            <person name="Hansel C."/>
            <person name="Singer S."/>
            <person name="Hutchinson M.I."/>
            <person name="de Vries R.P."/>
            <person name="Natvig D.O."/>
            <person name="Powell A.J."/>
            <person name="Tsang A."/>
            <person name="Grigoriev I.V."/>
        </authorList>
    </citation>
    <scope>NUCLEOTIDE SEQUENCE [LARGE SCALE GENOMIC DNA]</scope>
    <source>
        <strain evidence="2 3">ATCC 24622</strain>
    </source>
</reference>
<evidence type="ECO:0000313" key="3">
    <source>
        <dbReference type="Proteomes" id="UP001586593"/>
    </source>
</evidence>
<protein>
    <submittedName>
        <fullName evidence="2">Uncharacterized protein</fullName>
    </submittedName>
</protein>
<sequence>MLHQLETNHVQLAPANVPRRRQRQKVRDDAATEHPLPSRLQVPAGRSGDFARTPFPTIFSVQFQPPTPGPAAPWVPARARGVDDPSSVPESSSCCCCCCCGCSCCRSFRSWGCRLSTISSSSLSSFALSTQSRSLQVTESRRSYTGRGDGDDDDDEDEVPVVLLWPPCCLLRGSPRGTVLLGRWETESMAS</sequence>
<feature type="region of interest" description="Disordered" evidence="1">
    <location>
        <begin position="138"/>
        <end position="157"/>
    </location>
</feature>